<protein>
    <recommendedName>
        <fullName evidence="2">VQ domain-containing protein</fullName>
    </recommendedName>
</protein>
<sequence length="217" mass="22452">MANDCFGLGAWSFPSGFAGNSDAGGGGDEMEMSFSRALQMSFSSDADILAAIAGDGISSSFLKSEPTAPFSASDAEAPPKPSWGSPAISPTGKKISKRKSRATKRSTTTYITADPANFREMVQQVTGIRFGGGSPELEDVVYKPEPQMSAGGGLGALQGGRLPTLDTSSFLLESAVASPPSTGSSFGSPALDGGGPAFDLEPRSFPYFPTLESWRVM</sequence>
<dbReference type="AlphaFoldDB" id="A0A7I8JYH3"/>
<proteinExistence type="predicted"/>
<feature type="compositionally biased region" description="Basic residues" evidence="1">
    <location>
        <begin position="94"/>
        <end position="104"/>
    </location>
</feature>
<dbReference type="PANTHER" id="PTHR33179:SF9">
    <property type="entry name" value="OS01G0278000 PROTEIN"/>
    <property type="match status" value="1"/>
</dbReference>
<accession>A0A7I8JYH3</accession>
<evidence type="ECO:0000259" key="2">
    <source>
        <dbReference type="Pfam" id="PF05678"/>
    </source>
</evidence>
<organism evidence="3 4">
    <name type="scientific">Spirodela intermedia</name>
    <name type="common">Intermediate duckweed</name>
    <dbReference type="NCBI Taxonomy" id="51605"/>
    <lineage>
        <taxon>Eukaryota</taxon>
        <taxon>Viridiplantae</taxon>
        <taxon>Streptophyta</taxon>
        <taxon>Embryophyta</taxon>
        <taxon>Tracheophyta</taxon>
        <taxon>Spermatophyta</taxon>
        <taxon>Magnoliopsida</taxon>
        <taxon>Liliopsida</taxon>
        <taxon>Araceae</taxon>
        <taxon>Lemnoideae</taxon>
        <taxon>Spirodela</taxon>
    </lineage>
</organism>
<feature type="compositionally biased region" description="Low complexity" evidence="1">
    <location>
        <begin position="178"/>
        <end position="189"/>
    </location>
</feature>
<dbReference type="InterPro" id="IPR039609">
    <property type="entry name" value="VQ_15/22"/>
</dbReference>
<gene>
    <name evidence="3" type="ORF">SI8410_01001167</name>
</gene>
<dbReference type="GO" id="GO:0005516">
    <property type="term" value="F:calmodulin binding"/>
    <property type="evidence" value="ECO:0007669"/>
    <property type="project" value="TreeGrafter"/>
</dbReference>
<feature type="region of interest" description="Disordered" evidence="1">
    <location>
        <begin position="63"/>
        <end position="108"/>
    </location>
</feature>
<name>A0A7I8JYH3_SPIIN</name>
<dbReference type="GO" id="GO:0005634">
    <property type="term" value="C:nucleus"/>
    <property type="evidence" value="ECO:0007669"/>
    <property type="project" value="TreeGrafter"/>
</dbReference>
<evidence type="ECO:0000256" key="1">
    <source>
        <dbReference type="SAM" id="MobiDB-lite"/>
    </source>
</evidence>
<evidence type="ECO:0000313" key="4">
    <source>
        <dbReference type="Proteomes" id="UP000663760"/>
    </source>
</evidence>
<dbReference type="OrthoDB" id="780868at2759"/>
<keyword evidence="4" id="KW-1185">Reference proteome</keyword>
<dbReference type="PANTHER" id="PTHR33179">
    <property type="entry name" value="VQ MOTIF-CONTAINING PROTEIN"/>
    <property type="match status" value="1"/>
</dbReference>
<feature type="domain" description="VQ" evidence="2">
    <location>
        <begin position="105"/>
        <end position="128"/>
    </location>
</feature>
<feature type="region of interest" description="Disordered" evidence="1">
    <location>
        <begin position="176"/>
        <end position="199"/>
    </location>
</feature>
<dbReference type="EMBL" id="LR746264">
    <property type="protein sequence ID" value="CAA7389060.1"/>
    <property type="molecule type" value="Genomic_DNA"/>
</dbReference>
<evidence type="ECO:0000313" key="3">
    <source>
        <dbReference type="EMBL" id="CAA7389060.1"/>
    </source>
</evidence>
<dbReference type="InterPro" id="IPR008889">
    <property type="entry name" value="VQ"/>
</dbReference>
<reference evidence="3" key="1">
    <citation type="submission" date="2020-02" db="EMBL/GenBank/DDBJ databases">
        <authorList>
            <person name="Scholz U."/>
            <person name="Mascher M."/>
            <person name="Fiebig A."/>
        </authorList>
    </citation>
    <scope>NUCLEOTIDE SEQUENCE</scope>
</reference>
<dbReference type="Proteomes" id="UP000663760">
    <property type="component" value="Chromosome 1"/>
</dbReference>
<dbReference type="Pfam" id="PF05678">
    <property type="entry name" value="VQ"/>
    <property type="match status" value="1"/>
</dbReference>
<dbReference type="GO" id="GO:0006970">
    <property type="term" value="P:response to osmotic stress"/>
    <property type="evidence" value="ECO:0007669"/>
    <property type="project" value="TreeGrafter"/>
</dbReference>